<feature type="transmembrane region" description="Helical" evidence="6">
    <location>
        <begin position="122"/>
        <end position="141"/>
    </location>
</feature>
<evidence type="ECO:0000256" key="4">
    <source>
        <dbReference type="ARBA" id="ARBA00023136"/>
    </source>
</evidence>
<comment type="subcellular location">
    <subcellularLocation>
        <location evidence="1">Membrane</location>
        <topology evidence="1">Multi-pass membrane protein</topology>
    </subcellularLocation>
</comment>
<dbReference type="AlphaFoldDB" id="A0AAV5GG08"/>
<evidence type="ECO:0000256" key="2">
    <source>
        <dbReference type="ARBA" id="ARBA00022692"/>
    </source>
</evidence>
<dbReference type="PANTHER" id="PTHR23502:SF22">
    <property type="entry name" value="MAJOR FACILITATOR SUPERFAMILY (MFS) PROFILE DOMAIN-CONTAINING PROTEIN"/>
    <property type="match status" value="1"/>
</dbReference>
<feature type="transmembrane region" description="Helical" evidence="6">
    <location>
        <begin position="397"/>
        <end position="418"/>
    </location>
</feature>
<dbReference type="Pfam" id="PF07690">
    <property type="entry name" value="MFS_1"/>
    <property type="match status" value="1"/>
</dbReference>
<keyword evidence="8" id="KW-1185">Reference proteome</keyword>
<evidence type="ECO:0008006" key="9">
    <source>
        <dbReference type="Google" id="ProtNLM"/>
    </source>
</evidence>
<dbReference type="EMBL" id="BQKY01000005">
    <property type="protein sequence ID" value="GJN89514.1"/>
    <property type="molecule type" value="Genomic_DNA"/>
</dbReference>
<keyword evidence="4 6" id="KW-0472">Membrane</keyword>
<feature type="transmembrane region" description="Helical" evidence="6">
    <location>
        <begin position="148"/>
        <end position="167"/>
    </location>
</feature>
<feature type="transmembrane region" description="Helical" evidence="6">
    <location>
        <begin position="312"/>
        <end position="344"/>
    </location>
</feature>
<feature type="transmembrane region" description="Helical" evidence="6">
    <location>
        <begin position="205"/>
        <end position="225"/>
    </location>
</feature>
<evidence type="ECO:0000313" key="7">
    <source>
        <dbReference type="EMBL" id="GJN89514.1"/>
    </source>
</evidence>
<evidence type="ECO:0000256" key="1">
    <source>
        <dbReference type="ARBA" id="ARBA00004141"/>
    </source>
</evidence>
<keyword evidence="3 6" id="KW-1133">Transmembrane helix</keyword>
<dbReference type="PANTHER" id="PTHR23502">
    <property type="entry name" value="MAJOR FACILITATOR SUPERFAMILY"/>
    <property type="match status" value="1"/>
</dbReference>
<proteinExistence type="predicted"/>
<dbReference type="Gene3D" id="1.20.1250.20">
    <property type="entry name" value="MFS general substrate transporter like domains"/>
    <property type="match status" value="1"/>
</dbReference>
<feature type="region of interest" description="Disordered" evidence="5">
    <location>
        <begin position="1"/>
        <end position="28"/>
    </location>
</feature>
<evidence type="ECO:0000256" key="3">
    <source>
        <dbReference type="ARBA" id="ARBA00022989"/>
    </source>
</evidence>
<accession>A0AAV5GG08</accession>
<feature type="transmembrane region" description="Helical" evidence="6">
    <location>
        <begin position="424"/>
        <end position="450"/>
    </location>
</feature>
<feature type="transmembrane region" description="Helical" evidence="6">
    <location>
        <begin position="356"/>
        <end position="376"/>
    </location>
</feature>
<feature type="transmembrane region" description="Helical" evidence="6">
    <location>
        <begin position="79"/>
        <end position="102"/>
    </location>
</feature>
<protein>
    <recommendedName>
        <fullName evidence="9">Major facilitator superfamily (MFS) profile domain-containing protein</fullName>
    </recommendedName>
</protein>
<dbReference type="InterPro" id="IPR036259">
    <property type="entry name" value="MFS_trans_sf"/>
</dbReference>
<name>A0AAV5GG08_9BASI</name>
<keyword evidence="2 6" id="KW-0812">Transmembrane</keyword>
<evidence type="ECO:0000256" key="5">
    <source>
        <dbReference type="SAM" id="MobiDB-lite"/>
    </source>
</evidence>
<sequence>MSSRDLEKHASDLPDSEHGAAVHRSDSEIEKEGGNLILVIEDAAAAGLKTAKDGKTVLVPQPSDDPRDPLNWPEWKKTAILLLVAFAAFVGDFQSGAGIPLLPVQGEEWGLSPNKVNEAGNLNVLLLGIGGLIWIPPLYFWGRLPVLFWTQLFGTLMVLGSVLVTSFNQYYALRPLTSLFLTAGQTIGLTFVKDMYFFHEHARKIGIWVCIFLCSPYAGPFFGGFMVDGLDGQWRPVLWLVFACSCLVLAAICVIGDETWYDRSLPVQPERPGGVYGRILNLTGVTGFRERKYKAKVFPSIMRQLEVFTKPVMWAVFVIYALSFMWAVGINITSSILFGVPVAAGGYGFSLRTVSFLYFTPLVGLLIGEFCGHFLNDWVAARYVRKHNGIFKPECRLPVYFLSAFLMIPGLIIVGQALQRQLSVAAVIMGWGMYVVGVMISSVAITAYALDVFPSASGEVAALVNLARTISGFSCGYFQLSWGESAGFDVSFGIQAAIVGGATVLVAGLIFFGERLRKLGGPLHFAQHH</sequence>
<dbReference type="GO" id="GO:0005886">
    <property type="term" value="C:plasma membrane"/>
    <property type="evidence" value="ECO:0007669"/>
    <property type="project" value="TreeGrafter"/>
</dbReference>
<evidence type="ECO:0000313" key="8">
    <source>
        <dbReference type="Proteomes" id="UP001342314"/>
    </source>
</evidence>
<feature type="transmembrane region" description="Helical" evidence="6">
    <location>
        <begin position="179"/>
        <end position="198"/>
    </location>
</feature>
<organism evidence="7 8">
    <name type="scientific">Rhodotorula paludigena</name>
    <dbReference type="NCBI Taxonomy" id="86838"/>
    <lineage>
        <taxon>Eukaryota</taxon>
        <taxon>Fungi</taxon>
        <taxon>Dikarya</taxon>
        <taxon>Basidiomycota</taxon>
        <taxon>Pucciniomycotina</taxon>
        <taxon>Microbotryomycetes</taxon>
        <taxon>Sporidiobolales</taxon>
        <taxon>Sporidiobolaceae</taxon>
        <taxon>Rhodotorula</taxon>
    </lineage>
</organism>
<dbReference type="SUPFAM" id="SSF103473">
    <property type="entry name" value="MFS general substrate transporter"/>
    <property type="match status" value="1"/>
</dbReference>
<feature type="transmembrane region" description="Helical" evidence="6">
    <location>
        <begin position="237"/>
        <end position="256"/>
    </location>
</feature>
<dbReference type="Proteomes" id="UP001342314">
    <property type="component" value="Unassembled WGS sequence"/>
</dbReference>
<feature type="transmembrane region" description="Helical" evidence="6">
    <location>
        <begin position="462"/>
        <end position="480"/>
    </location>
</feature>
<gene>
    <name evidence="7" type="ORF">Rhopal_002501-T1</name>
</gene>
<comment type="caution">
    <text evidence="7">The sequence shown here is derived from an EMBL/GenBank/DDBJ whole genome shotgun (WGS) entry which is preliminary data.</text>
</comment>
<feature type="transmembrane region" description="Helical" evidence="6">
    <location>
        <begin position="492"/>
        <end position="512"/>
    </location>
</feature>
<dbReference type="GO" id="GO:0022857">
    <property type="term" value="F:transmembrane transporter activity"/>
    <property type="evidence" value="ECO:0007669"/>
    <property type="project" value="InterPro"/>
</dbReference>
<dbReference type="InterPro" id="IPR011701">
    <property type="entry name" value="MFS"/>
</dbReference>
<evidence type="ECO:0000256" key="6">
    <source>
        <dbReference type="SAM" id="Phobius"/>
    </source>
</evidence>
<reference evidence="7 8" key="1">
    <citation type="submission" date="2021-12" db="EMBL/GenBank/DDBJ databases">
        <title>High titer production of polyol ester of fatty acids by Rhodotorula paludigena BS15 towards product separation-free biomass refinery.</title>
        <authorList>
            <person name="Mano J."/>
            <person name="Ono H."/>
            <person name="Tanaka T."/>
            <person name="Naito K."/>
            <person name="Sushida H."/>
            <person name="Ike M."/>
            <person name="Tokuyasu K."/>
            <person name="Kitaoka M."/>
        </authorList>
    </citation>
    <scope>NUCLEOTIDE SEQUENCE [LARGE SCALE GENOMIC DNA]</scope>
    <source>
        <strain evidence="7 8">BS15</strain>
    </source>
</reference>